<keyword evidence="4" id="KW-1185">Reference proteome</keyword>
<feature type="compositionally biased region" description="Basic and acidic residues" evidence="2">
    <location>
        <begin position="250"/>
        <end position="263"/>
    </location>
</feature>
<dbReference type="InterPro" id="IPR002885">
    <property type="entry name" value="PPR_rpt"/>
</dbReference>
<feature type="compositionally biased region" description="Polar residues" evidence="2">
    <location>
        <begin position="75"/>
        <end position="87"/>
    </location>
</feature>
<dbReference type="AlphaFoldDB" id="A0A8J5TBG6"/>
<dbReference type="EMBL" id="JAAALK010000086">
    <property type="protein sequence ID" value="KAG8082462.1"/>
    <property type="molecule type" value="Genomic_DNA"/>
</dbReference>
<comment type="caution">
    <text evidence="3">The sequence shown here is derived from an EMBL/GenBank/DDBJ whole genome shotgun (WGS) entry which is preliminary data.</text>
</comment>
<gene>
    <name evidence="3" type="ORF">GUJ93_ZPchr0014g47653</name>
</gene>
<dbReference type="PANTHER" id="PTHR47926">
    <property type="entry name" value="PENTATRICOPEPTIDE REPEAT-CONTAINING PROTEIN"/>
    <property type="match status" value="1"/>
</dbReference>
<accession>A0A8J5TBG6</accession>
<proteinExistence type="predicted"/>
<reference evidence="3" key="1">
    <citation type="journal article" date="2021" name="bioRxiv">
        <title>Whole Genome Assembly and Annotation of Northern Wild Rice, Zizania palustris L., Supports a Whole Genome Duplication in the Zizania Genus.</title>
        <authorList>
            <person name="Haas M."/>
            <person name="Kono T."/>
            <person name="Macchietto M."/>
            <person name="Millas R."/>
            <person name="McGilp L."/>
            <person name="Shao M."/>
            <person name="Duquette J."/>
            <person name="Hirsch C.N."/>
            <person name="Kimball J."/>
        </authorList>
    </citation>
    <scope>NUCLEOTIDE SEQUENCE</scope>
    <source>
        <tissue evidence="3">Fresh leaf tissue</tissue>
    </source>
</reference>
<dbReference type="OrthoDB" id="1937829at2759"/>
<dbReference type="GO" id="GO:0003723">
    <property type="term" value="F:RNA binding"/>
    <property type="evidence" value="ECO:0007669"/>
    <property type="project" value="InterPro"/>
</dbReference>
<evidence type="ECO:0000313" key="3">
    <source>
        <dbReference type="EMBL" id="KAG8082462.1"/>
    </source>
</evidence>
<dbReference type="GO" id="GO:0009451">
    <property type="term" value="P:RNA modification"/>
    <property type="evidence" value="ECO:0007669"/>
    <property type="project" value="InterPro"/>
</dbReference>
<feature type="compositionally biased region" description="Basic and acidic residues" evidence="2">
    <location>
        <begin position="298"/>
        <end position="308"/>
    </location>
</feature>
<feature type="repeat" description="PPR" evidence="1">
    <location>
        <begin position="202"/>
        <end position="236"/>
    </location>
</feature>
<feature type="repeat" description="PPR" evidence="1">
    <location>
        <begin position="135"/>
        <end position="169"/>
    </location>
</feature>
<dbReference type="Proteomes" id="UP000729402">
    <property type="component" value="Unassembled WGS sequence"/>
</dbReference>
<evidence type="ECO:0000313" key="4">
    <source>
        <dbReference type="Proteomes" id="UP000729402"/>
    </source>
</evidence>
<feature type="region of interest" description="Disordered" evidence="2">
    <location>
        <begin position="75"/>
        <end position="104"/>
    </location>
</feature>
<dbReference type="NCBIfam" id="TIGR00756">
    <property type="entry name" value="PPR"/>
    <property type="match status" value="2"/>
</dbReference>
<feature type="region of interest" description="Disordered" evidence="2">
    <location>
        <begin position="298"/>
        <end position="361"/>
    </location>
</feature>
<dbReference type="Pfam" id="PF13041">
    <property type="entry name" value="PPR_2"/>
    <property type="match status" value="1"/>
</dbReference>
<protein>
    <recommendedName>
        <fullName evidence="5">Pentatricopeptide repeat-containing protein</fullName>
    </recommendedName>
</protein>
<name>A0A8J5TBG6_ZIZPA</name>
<dbReference type="PROSITE" id="PS51375">
    <property type="entry name" value="PPR"/>
    <property type="match status" value="2"/>
</dbReference>
<evidence type="ECO:0000256" key="2">
    <source>
        <dbReference type="SAM" id="MobiDB-lite"/>
    </source>
</evidence>
<feature type="compositionally biased region" description="Basic and acidic residues" evidence="2">
    <location>
        <begin position="345"/>
        <end position="361"/>
    </location>
</feature>
<feature type="region of interest" description="Disordered" evidence="2">
    <location>
        <begin position="250"/>
        <end position="286"/>
    </location>
</feature>
<sequence length="361" mass="38978">MTASFRSLLASPIPLPARSLLAAHALLLTYGLAVDAALLAHFVRHLASARLPDDRRSAFRVFLLLLPRCAHQFNAPSSPTSPDSQAGDSKRSAHSRSSPPVQHCGLTVTFFPQHGALRNGRQTHAVPEKAGFPGSMPVWNALVTLYVACGQCSHARKVFDEMAENDVVSLTALVSAFTRVCMLAEALVDSSFSVFDILLARDIVSWTVMLSGLVRCECRSEALEVFNVMQKSGVKPDKVVLSTVLSTSTRRRDLATPRTRGEATRQPATGYSDGRQPATWRSSGQRVTYDREDYLAGWRRPGDTEEQRGAGAAVGDSGGRRREEAGESATTGGDSAGEWGVGGQREIRLGDGWSGERELGI</sequence>
<dbReference type="Pfam" id="PF01535">
    <property type="entry name" value="PPR"/>
    <property type="match status" value="1"/>
</dbReference>
<evidence type="ECO:0000256" key="1">
    <source>
        <dbReference type="PROSITE-ProRule" id="PRU00708"/>
    </source>
</evidence>
<evidence type="ECO:0008006" key="5">
    <source>
        <dbReference type="Google" id="ProtNLM"/>
    </source>
</evidence>
<organism evidence="3 4">
    <name type="scientific">Zizania palustris</name>
    <name type="common">Northern wild rice</name>
    <dbReference type="NCBI Taxonomy" id="103762"/>
    <lineage>
        <taxon>Eukaryota</taxon>
        <taxon>Viridiplantae</taxon>
        <taxon>Streptophyta</taxon>
        <taxon>Embryophyta</taxon>
        <taxon>Tracheophyta</taxon>
        <taxon>Spermatophyta</taxon>
        <taxon>Magnoliopsida</taxon>
        <taxon>Liliopsida</taxon>
        <taxon>Poales</taxon>
        <taxon>Poaceae</taxon>
        <taxon>BOP clade</taxon>
        <taxon>Oryzoideae</taxon>
        <taxon>Oryzeae</taxon>
        <taxon>Zizaniinae</taxon>
        <taxon>Zizania</taxon>
    </lineage>
</organism>
<dbReference type="InterPro" id="IPR046960">
    <property type="entry name" value="PPR_At4g14850-like_plant"/>
</dbReference>
<reference evidence="3" key="2">
    <citation type="submission" date="2021-02" db="EMBL/GenBank/DDBJ databases">
        <authorList>
            <person name="Kimball J.A."/>
            <person name="Haas M.W."/>
            <person name="Macchietto M."/>
            <person name="Kono T."/>
            <person name="Duquette J."/>
            <person name="Shao M."/>
        </authorList>
    </citation>
    <scope>NUCLEOTIDE SEQUENCE</scope>
    <source>
        <tissue evidence="3">Fresh leaf tissue</tissue>
    </source>
</reference>